<dbReference type="EMBL" id="LAZR01003125">
    <property type="protein sequence ID" value="KKN21711.1"/>
    <property type="molecule type" value="Genomic_DNA"/>
</dbReference>
<organism evidence="2">
    <name type="scientific">marine sediment metagenome</name>
    <dbReference type="NCBI Taxonomy" id="412755"/>
    <lineage>
        <taxon>unclassified sequences</taxon>
        <taxon>metagenomes</taxon>
        <taxon>ecological metagenomes</taxon>
    </lineage>
</organism>
<accession>A0A0F9R923</accession>
<feature type="compositionally biased region" description="Low complexity" evidence="1">
    <location>
        <begin position="129"/>
        <end position="155"/>
    </location>
</feature>
<comment type="caution">
    <text evidence="2">The sequence shown here is derived from an EMBL/GenBank/DDBJ whole genome shotgun (WGS) entry which is preliminary data.</text>
</comment>
<reference evidence="2" key="1">
    <citation type="journal article" date="2015" name="Nature">
        <title>Complex archaea that bridge the gap between prokaryotes and eukaryotes.</title>
        <authorList>
            <person name="Spang A."/>
            <person name="Saw J.H."/>
            <person name="Jorgensen S.L."/>
            <person name="Zaremba-Niedzwiedzka K."/>
            <person name="Martijn J."/>
            <person name="Lind A.E."/>
            <person name="van Eijk R."/>
            <person name="Schleper C."/>
            <person name="Guy L."/>
            <person name="Ettema T.J."/>
        </authorList>
    </citation>
    <scope>NUCLEOTIDE SEQUENCE</scope>
</reference>
<evidence type="ECO:0000313" key="2">
    <source>
        <dbReference type="EMBL" id="KKN21711.1"/>
    </source>
</evidence>
<gene>
    <name evidence="2" type="ORF">LCGC14_0922510</name>
</gene>
<sequence>MTKITQEQREELRKPLPEGAVSPHPTKTYLSTIKSIYVAERINDVFGVGSWTLKSEVVERLEKFVVVKAILEIPSVEFYGEAYGGNDNTDIGDAYKGATTDGFTKIAAQQLEVGMYVFKGLTPTKVGKPSTKPSPKPTESTTSLTEEETSSNPPELNMDWLKESMKEIKFPLSTLTSWMRSKANYTGLDTTGKLEDIIGRMNRQQIEFLVKEINERLSMK</sequence>
<feature type="region of interest" description="Disordered" evidence="1">
    <location>
        <begin position="1"/>
        <end position="21"/>
    </location>
</feature>
<dbReference type="AlphaFoldDB" id="A0A0F9R923"/>
<name>A0A0F9R923_9ZZZZ</name>
<protein>
    <recommendedName>
        <fullName evidence="3">Rad52/22 double-strand break repair protein</fullName>
    </recommendedName>
</protein>
<feature type="region of interest" description="Disordered" evidence="1">
    <location>
        <begin position="126"/>
        <end position="155"/>
    </location>
</feature>
<evidence type="ECO:0008006" key="3">
    <source>
        <dbReference type="Google" id="ProtNLM"/>
    </source>
</evidence>
<feature type="compositionally biased region" description="Basic and acidic residues" evidence="1">
    <location>
        <begin position="1"/>
        <end position="16"/>
    </location>
</feature>
<proteinExistence type="predicted"/>
<evidence type="ECO:0000256" key="1">
    <source>
        <dbReference type="SAM" id="MobiDB-lite"/>
    </source>
</evidence>